<keyword evidence="6" id="KW-0378">Hydrolase</keyword>
<feature type="compositionally biased region" description="Basic and acidic residues" evidence="8">
    <location>
        <begin position="1"/>
        <end position="13"/>
    </location>
</feature>
<dbReference type="Pfam" id="PF26138">
    <property type="entry name" value="DUF8040"/>
    <property type="match status" value="1"/>
</dbReference>
<feature type="region of interest" description="Disordered" evidence="8">
    <location>
        <begin position="1"/>
        <end position="21"/>
    </location>
</feature>
<feature type="domain" description="DUF8040" evidence="10">
    <location>
        <begin position="47"/>
        <end position="141"/>
    </location>
</feature>
<evidence type="ECO:0000259" key="10">
    <source>
        <dbReference type="Pfam" id="PF26138"/>
    </source>
</evidence>
<evidence type="ECO:0000313" key="11">
    <source>
        <dbReference type="EMBL" id="RHN79054.1"/>
    </source>
</evidence>
<evidence type="ECO:0000256" key="1">
    <source>
        <dbReference type="ARBA" id="ARBA00001968"/>
    </source>
</evidence>
<comment type="caution">
    <text evidence="11">The sequence shown here is derived from an EMBL/GenBank/DDBJ whole genome shotgun (WGS) entry which is preliminary data.</text>
</comment>
<dbReference type="GO" id="GO:0004518">
    <property type="term" value="F:nuclease activity"/>
    <property type="evidence" value="ECO:0007669"/>
    <property type="project" value="UniProtKB-KW"/>
</dbReference>
<dbReference type="InterPro" id="IPR027806">
    <property type="entry name" value="HARBI1_dom"/>
</dbReference>
<keyword evidence="4" id="KW-0540">Nuclease</keyword>
<feature type="domain" description="DDE Tnp4" evidence="9">
    <location>
        <begin position="179"/>
        <end position="341"/>
    </location>
</feature>
<name>A0A396JPB9_MEDTR</name>
<evidence type="ECO:0000256" key="7">
    <source>
        <dbReference type="ARBA" id="ARBA00023242"/>
    </source>
</evidence>
<dbReference type="PANTHER" id="PTHR22930:SF221">
    <property type="entry name" value="NUCLEASE HARBI1"/>
    <property type="match status" value="1"/>
</dbReference>
<dbReference type="InterPro" id="IPR058353">
    <property type="entry name" value="DUF8040"/>
</dbReference>
<evidence type="ECO:0000256" key="6">
    <source>
        <dbReference type="ARBA" id="ARBA00022801"/>
    </source>
</evidence>
<dbReference type="InterPro" id="IPR045249">
    <property type="entry name" value="HARBI1-like"/>
</dbReference>
<evidence type="ECO:0000259" key="9">
    <source>
        <dbReference type="Pfam" id="PF13359"/>
    </source>
</evidence>
<dbReference type="PANTHER" id="PTHR22930">
    <property type="match status" value="1"/>
</dbReference>
<dbReference type="GO" id="GO:0005634">
    <property type="term" value="C:nucleus"/>
    <property type="evidence" value="ECO:0007669"/>
    <property type="project" value="UniProtKB-SubCell"/>
</dbReference>
<protein>
    <submittedName>
        <fullName evidence="11">Putative harbinger transposase-derived nuclease domain-containing protein</fullName>
    </submittedName>
</protein>
<evidence type="ECO:0000256" key="5">
    <source>
        <dbReference type="ARBA" id="ARBA00022723"/>
    </source>
</evidence>
<organism evidence="11">
    <name type="scientific">Medicago truncatula</name>
    <name type="common">Barrel medic</name>
    <name type="synonym">Medicago tribuloides</name>
    <dbReference type="NCBI Taxonomy" id="3880"/>
    <lineage>
        <taxon>Eukaryota</taxon>
        <taxon>Viridiplantae</taxon>
        <taxon>Streptophyta</taxon>
        <taxon>Embryophyta</taxon>
        <taxon>Tracheophyta</taxon>
        <taxon>Spermatophyta</taxon>
        <taxon>Magnoliopsida</taxon>
        <taxon>eudicotyledons</taxon>
        <taxon>Gunneridae</taxon>
        <taxon>Pentapetalae</taxon>
        <taxon>rosids</taxon>
        <taxon>fabids</taxon>
        <taxon>Fabales</taxon>
        <taxon>Fabaceae</taxon>
        <taxon>Papilionoideae</taxon>
        <taxon>50 kb inversion clade</taxon>
        <taxon>NPAAA clade</taxon>
        <taxon>Hologalegina</taxon>
        <taxon>IRL clade</taxon>
        <taxon>Trifolieae</taxon>
        <taxon>Medicago</taxon>
    </lineage>
</organism>
<keyword evidence="5" id="KW-0479">Metal-binding</keyword>
<dbReference type="OrthoDB" id="1388652at2759"/>
<dbReference type="GO" id="GO:0016787">
    <property type="term" value="F:hydrolase activity"/>
    <property type="evidence" value="ECO:0007669"/>
    <property type="project" value="UniProtKB-KW"/>
</dbReference>
<dbReference type="Pfam" id="PF13359">
    <property type="entry name" value="DDE_Tnp_4"/>
    <property type="match status" value="1"/>
</dbReference>
<keyword evidence="7" id="KW-0539">Nucleus</keyword>
<accession>A0A396JPB9</accession>
<comment type="subcellular location">
    <subcellularLocation>
        <location evidence="2">Nucleus</location>
    </subcellularLocation>
</comment>
<gene>
    <name evidence="11" type="ORF">MtrunA17_Chr1g0172731</name>
</gene>
<evidence type="ECO:0000256" key="3">
    <source>
        <dbReference type="ARBA" id="ARBA00006958"/>
    </source>
</evidence>
<sequence>MNVWKEQLEHNTQEEEEDDDTFEESYILAALLGEYATKYLCKEPCRTSELTGHAWVQEILQGNPTRCYEMFRMEKHIFHKLCHELVEHDLKSSKHMGVEEMVAMFLVVVGHGVGNRMIQERFQHSGETVSRHFHRVLHACLKLSFKYIKPEDPMFCECHAKIKNDQRYWPFFKNAIGAIDGTHVSCVVSASEQPRFIGRKGYPTQNIMAVCDWNMCFTFVLAGWEGTAHDARVFDKALTTANLNFPHPPQGKYYLVDSGYPTPIGYIGPYRCERYHLPEFRRSSGFENHNEVFNYYHSSLRCTIERTFGVWKNRFAILRSMPKFKYETQVHIVVATMAIHNFIRRSAEMDVDFNLYEDENTVIHHDDDHRSTNLNQSQSFNVASSSEMDHARNSIRDQIIAYKLNN</sequence>
<reference evidence="11" key="1">
    <citation type="journal article" date="2018" name="Nat. Plants">
        <title>Whole-genome landscape of Medicago truncatula symbiotic genes.</title>
        <authorList>
            <person name="Pecrix Y."/>
            <person name="Gamas P."/>
            <person name="Carrere S."/>
        </authorList>
    </citation>
    <scope>NUCLEOTIDE SEQUENCE</scope>
    <source>
        <tissue evidence="11">Leaves</tissue>
    </source>
</reference>
<dbReference type="EMBL" id="PSQE01000001">
    <property type="protein sequence ID" value="RHN79054.1"/>
    <property type="molecule type" value="Genomic_DNA"/>
</dbReference>
<dbReference type="AlphaFoldDB" id="A0A396JPB9"/>
<proteinExistence type="inferred from homology"/>
<dbReference type="GO" id="GO:0046872">
    <property type="term" value="F:metal ion binding"/>
    <property type="evidence" value="ECO:0007669"/>
    <property type="project" value="UniProtKB-KW"/>
</dbReference>
<comment type="cofactor">
    <cofactor evidence="1">
        <name>a divalent metal cation</name>
        <dbReference type="ChEBI" id="CHEBI:60240"/>
    </cofactor>
</comment>
<evidence type="ECO:0000256" key="2">
    <source>
        <dbReference type="ARBA" id="ARBA00004123"/>
    </source>
</evidence>
<dbReference type="Gramene" id="rna2749">
    <property type="protein sequence ID" value="RHN79054.1"/>
    <property type="gene ID" value="gene2749"/>
</dbReference>
<evidence type="ECO:0000256" key="8">
    <source>
        <dbReference type="SAM" id="MobiDB-lite"/>
    </source>
</evidence>
<evidence type="ECO:0000256" key="4">
    <source>
        <dbReference type="ARBA" id="ARBA00022722"/>
    </source>
</evidence>
<comment type="similarity">
    <text evidence="3">Belongs to the HARBI1 family.</text>
</comment>
<dbReference type="Proteomes" id="UP000265566">
    <property type="component" value="Chromosome 1"/>
</dbReference>